<evidence type="ECO:0000313" key="2">
    <source>
        <dbReference type="Proteomes" id="UP000789390"/>
    </source>
</evidence>
<reference evidence="1" key="1">
    <citation type="submission" date="2021-11" db="EMBL/GenBank/DDBJ databases">
        <authorList>
            <person name="Schell T."/>
        </authorList>
    </citation>
    <scope>NUCLEOTIDE SEQUENCE</scope>
    <source>
        <strain evidence="1">M5</strain>
    </source>
</reference>
<proteinExistence type="predicted"/>
<evidence type="ECO:0000313" key="1">
    <source>
        <dbReference type="EMBL" id="CAH0099096.1"/>
    </source>
</evidence>
<dbReference type="AlphaFoldDB" id="A0A8J2R8Q7"/>
<name>A0A8J2R8Q7_9CRUS</name>
<keyword evidence="2" id="KW-1185">Reference proteome</keyword>
<organism evidence="1 2">
    <name type="scientific">Daphnia galeata</name>
    <dbReference type="NCBI Taxonomy" id="27404"/>
    <lineage>
        <taxon>Eukaryota</taxon>
        <taxon>Metazoa</taxon>
        <taxon>Ecdysozoa</taxon>
        <taxon>Arthropoda</taxon>
        <taxon>Crustacea</taxon>
        <taxon>Branchiopoda</taxon>
        <taxon>Diplostraca</taxon>
        <taxon>Cladocera</taxon>
        <taxon>Anomopoda</taxon>
        <taxon>Daphniidae</taxon>
        <taxon>Daphnia</taxon>
    </lineage>
</organism>
<accession>A0A8J2R8Q7</accession>
<dbReference type="OrthoDB" id="8046046at2759"/>
<sequence length="199" mass="20553">MTVVPSTILTTIATPSRLQVSRRPTPETSRGSRIPVRVAPHRSQGGRLEYTLPSNMKAAFAAQQQASATATAVIQNQLQQAEQANNNLIATLQVQAVPVVGAGAGGAGVGGVGGGGPVRIDNSLVDSIPKFLGITEELATEFIDRIEALAATEGWTAQQQVLVAVRRLGGAALEWHAQVGLGGLVSSVQSGVSINSPFK</sequence>
<protein>
    <submittedName>
        <fullName evidence="1">Uncharacterized protein</fullName>
    </submittedName>
</protein>
<comment type="caution">
    <text evidence="1">The sequence shown here is derived from an EMBL/GenBank/DDBJ whole genome shotgun (WGS) entry which is preliminary data.</text>
</comment>
<gene>
    <name evidence="1" type="ORF">DGAL_LOCUS1205</name>
</gene>
<dbReference type="Proteomes" id="UP000789390">
    <property type="component" value="Unassembled WGS sequence"/>
</dbReference>
<dbReference type="EMBL" id="CAKKLH010000013">
    <property type="protein sequence ID" value="CAH0099096.1"/>
    <property type="molecule type" value="Genomic_DNA"/>
</dbReference>